<dbReference type="VEuPathDB" id="FungiDB:CH63R_07594"/>
<evidence type="ECO:0000313" key="2">
    <source>
        <dbReference type="EMBL" id="CCF41007.1"/>
    </source>
</evidence>
<dbReference type="HOGENOM" id="CLU_1539933_0_0_1"/>
<dbReference type="KEGG" id="chig:CH63R_07594"/>
<feature type="region of interest" description="Disordered" evidence="1">
    <location>
        <begin position="58"/>
        <end position="101"/>
    </location>
</feature>
<sequence>MHQLISTAMPQASKTSGGRHVWEETQGRLGEGYVPGPNWLPGSDPVYVLNSEECPECPAAESWGTATRSVQGRTTRRRDHGTASTRESKHPGAQTRSKAGLLGGSGCSWHVIQDNGHERYSSEQHSISTCARDDLEGAITKRGDVSSAFADQRGSQTKVNIHGIHHEPGCRRTG</sequence>
<dbReference type="AlphaFoldDB" id="H1VLA4"/>
<evidence type="ECO:0000313" key="4">
    <source>
        <dbReference type="Proteomes" id="UP000007174"/>
    </source>
</evidence>
<gene>
    <name evidence="2" type="ORF">CH063_11420</name>
    <name evidence="3" type="ORF">CH63R_07594</name>
</gene>
<dbReference type="GeneID" id="28866676"/>
<keyword evidence="5" id="KW-1185">Reference proteome</keyword>
<reference evidence="3" key="3">
    <citation type="submission" date="2016-02" db="EMBL/GenBank/DDBJ databases">
        <title>Resequencing and annotation of the Colletotrichum higginsianum genome.</title>
        <authorList>
            <person name="O'Connell R."/>
            <person name="Zambounis A."/>
            <person name="Thon M."/>
            <person name="Dallery J.-F."/>
        </authorList>
    </citation>
    <scope>NUCLEOTIDE SEQUENCE [LARGE SCALE GENOMIC DNA]</scope>
    <source>
        <strain evidence="3">IMI 349063</strain>
    </source>
</reference>
<reference evidence="5" key="4">
    <citation type="journal article" date="2017" name="BMC Genomics">
        <title>Gapless genome assembly of Colletotrichum higginsianum reveals chromosome structure and association of transposable elements with secondary metabolite gene clusters.</title>
        <authorList>
            <person name="Dallery J.-F."/>
            <person name="Lapalu N."/>
            <person name="Zampounis A."/>
            <person name="Pigne S."/>
            <person name="Luyten I."/>
            <person name="Amselem J."/>
            <person name="Wittenberg A.H.J."/>
            <person name="Zhou S."/>
            <person name="de Queiroz M.V."/>
            <person name="Robin G.P."/>
            <person name="Auger A."/>
            <person name="Hainaut M."/>
            <person name="Henrissat B."/>
            <person name="Kim K.-T."/>
            <person name="Lee Y.-H."/>
            <person name="Lespinet O."/>
            <person name="Schwartz D.C."/>
            <person name="Thon M.R."/>
            <person name="O'Connell R.J."/>
        </authorList>
    </citation>
    <scope>NUCLEOTIDE SEQUENCE [LARGE SCALE GENOMIC DNA]</scope>
    <source>
        <strain evidence="5">IMI 349063</strain>
    </source>
</reference>
<dbReference type="EMBL" id="CACQ02004436">
    <property type="protein sequence ID" value="CCF41007.1"/>
    <property type="molecule type" value="Genomic_DNA"/>
</dbReference>
<dbReference type="Proteomes" id="UP000092177">
    <property type="component" value="Chromosome 5"/>
</dbReference>
<evidence type="ECO:0000313" key="3">
    <source>
        <dbReference type="EMBL" id="OBR08829.1"/>
    </source>
</evidence>
<dbReference type="EMBL" id="LTAN01000005">
    <property type="protein sequence ID" value="OBR08829.1"/>
    <property type="molecule type" value="Genomic_DNA"/>
</dbReference>
<name>H1VLA4_COLHI</name>
<feature type="compositionally biased region" description="Polar residues" evidence="1">
    <location>
        <begin position="64"/>
        <end position="73"/>
    </location>
</feature>
<reference evidence="4" key="2">
    <citation type="journal article" date="2012" name="Nat. Genet.">
        <title>Lifestyle transitions in plant pathogenic Colletotrichum fungi deciphered by genome and transcriptome analyses.</title>
        <authorList>
            <person name="O'Connell R.J."/>
            <person name="Thon M.R."/>
            <person name="Hacquard S."/>
            <person name="Amyotte S.G."/>
            <person name="Kleemann J."/>
            <person name="Torres M.F."/>
            <person name="Damm U."/>
            <person name="Buiate E.A."/>
            <person name="Epstein L."/>
            <person name="Alkan N."/>
            <person name="Altmueller J."/>
            <person name="Alvarado-Balderrama L."/>
            <person name="Bauser C.A."/>
            <person name="Becker C."/>
            <person name="Birren B.W."/>
            <person name="Chen Z."/>
            <person name="Choi J."/>
            <person name="Crouch J.A."/>
            <person name="Duvick J.P."/>
            <person name="Farman M.A."/>
            <person name="Gan P."/>
            <person name="Heiman D."/>
            <person name="Henrissat B."/>
            <person name="Howard R.J."/>
            <person name="Kabbage M."/>
            <person name="Koch C."/>
            <person name="Kracher B."/>
            <person name="Kubo Y."/>
            <person name="Law A.D."/>
            <person name="Lebrun M.-H."/>
            <person name="Lee Y.-H."/>
            <person name="Miyara I."/>
            <person name="Moore N."/>
            <person name="Neumann U."/>
            <person name="Nordstroem K."/>
            <person name="Panaccione D.G."/>
            <person name="Panstruga R."/>
            <person name="Place M."/>
            <person name="Proctor R.H."/>
            <person name="Prusky D."/>
            <person name="Rech G."/>
            <person name="Reinhardt R."/>
            <person name="Rollins J.A."/>
            <person name="Rounsley S."/>
            <person name="Schardl C.L."/>
            <person name="Schwartz D.C."/>
            <person name="Shenoy N."/>
            <person name="Shirasu K."/>
            <person name="Sikhakolli U.R."/>
            <person name="Stueber K."/>
            <person name="Sukno S.A."/>
            <person name="Sweigard J.A."/>
            <person name="Takano Y."/>
            <person name="Takahara H."/>
            <person name="Trail F."/>
            <person name="van der Does H.C."/>
            <person name="Voll L.M."/>
            <person name="Will I."/>
            <person name="Young S."/>
            <person name="Zeng Q."/>
            <person name="Zhang J."/>
            <person name="Zhou S."/>
            <person name="Dickman M.B."/>
            <person name="Schulze-Lefert P."/>
            <person name="Ver Loren van Themaat E."/>
            <person name="Ma L.-J."/>
            <person name="Vaillancourt L.J."/>
        </authorList>
    </citation>
    <scope>NUCLEOTIDE SEQUENCE [LARGE SCALE GENOMIC DNA]</scope>
    <source>
        <strain evidence="4">IMI 349063</strain>
    </source>
</reference>
<evidence type="ECO:0000256" key="1">
    <source>
        <dbReference type="SAM" id="MobiDB-lite"/>
    </source>
</evidence>
<accession>H1VLA4</accession>
<protein>
    <submittedName>
        <fullName evidence="2">Uncharacterized protein</fullName>
    </submittedName>
</protein>
<proteinExistence type="predicted"/>
<dbReference type="RefSeq" id="XP_018157347.1">
    <property type="nucleotide sequence ID" value="XM_018302569.1"/>
</dbReference>
<organism evidence="2 4">
    <name type="scientific">Colletotrichum higginsianum (strain IMI 349063)</name>
    <name type="common">Crucifer anthracnose fungus</name>
    <dbReference type="NCBI Taxonomy" id="759273"/>
    <lineage>
        <taxon>Eukaryota</taxon>
        <taxon>Fungi</taxon>
        <taxon>Dikarya</taxon>
        <taxon>Ascomycota</taxon>
        <taxon>Pezizomycotina</taxon>
        <taxon>Sordariomycetes</taxon>
        <taxon>Hypocreomycetidae</taxon>
        <taxon>Glomerellales</taxon>
        <taxon>Glomerellaceae</taxon>
        <taxon>Colletotrichum</taxon>
        <taxon>Colletotrichum destructivum species complex</taxon>
    </lineage>
</organism>
<reference evidence="2" key="1">
    <citation type="submission" date="2011-12" db="EMBL/GenBank/DDBJ databases">
        <title>The genome sequence of Colletotrichum higginsianum IMI 34906.</title>
        <authorList>
            <person name="Ma L.-J."/>
            <person name="O'Connell R."/>
            <person name="van Themaat E.V.L."/>
            <person name="Stueber K."/>
            <person name="Young S.K."/>
            <person name="Zeng Q."/>
            <person name="Gargeya S."/>
            <person name="Fitzgerald M."/>
            <person name="Haas B."/>
            <person name="Abouelleil A."/>
            <person name="Alvarado L."/>
            <person name="Arachchi H.M."/>
            <person name="Berlin A."/>
            <person name="Chapman S.B."/>
            <person name="Gearin G."/>
            <person name="Goldberg J."/>
            <person name="Griggs A."/>
            <person name="Gujja S."/>
            <person name="Hansen M."/>
            <person name="Heiman D."/>
            <person name="Howarth C."/>
            <person name="Larimer J."/>
            <person name="Lui A."/>
            <person name="MacDonald P.J.P."/>
            <person name="McCowen C."/>
            <person name="Montmayeur A."/>
            <person name="Murphy C."/>
            <person name="Neiman D."/>
            <person name="Pearson M."/>
            <person name="Priest M."/>
            <person name="Roberts A."/>
            <person name="Saif S."/>
            <person name="Shea T."/>
            <person name="Sisk P."/>
            <person name="Stolte C."/>
            <person name="Sykes S."/>
            <person name="Wortman J."/>
            <person name="Nusbaum C."/>
            <person name="Birren B."/>
        </authorList>
    </citation>
    <scope>NUCLEOTIDE SEQUENCE</scope>
    <source>
        <strain evidence="2">IMI 349063</strain>
    </source>
</reference>
<dbReference type="Proteomes" id="UP000007174">
    <property type="component" value="Unassembled WGS sequence"/>
</dbReference>
<evidence type="ECO:0000313" key="5">
    <source>
        <dbReference type="Proteomes" id="UP000092177"/>
    </source>
</evidence>